<evidence type="ECO:0000313" key="2">
    <source>
        <dbReference type="EMBL" id="JAD46969.1"/>
    </source>
</evidence>
<sequence>MNSFLPCSRWPMSSTPAPRKSLSRLLPSRTRKLTAMR</sequence>
<name>A0A0A9A5M8_ARUDO</name>
<dbReference type="AlphaFoldDB" id="A0A0A9A5M8"/>
<evidence type="ECO:0000256" key="1">
    <source>
        <dbReference type="SAM" id="MobiDB-lite"/>
    </source>
</evidence>
<reference evidence="2" key="2">
    <citation type="journal article" date="2015" name="Data Brief">
        <title>Shoot transcriptome of the giant reed, Arundo donax.</title>
        <authorList>
            <person name="Barrero R.A."/>
            <person name="Guerrero F.D."/>
            <person name="Moolhuijzen P."/>
            <person name="Goolsby J.A."/>
            <person name="Tidwell J."/>
            <person name="Bellgard S.E."/>
            <person name="Bellgard M.I."/>
        </authorList>
    </citation>
    <scope>NUCLEOTIDE SEQUENCE</scope>
    <source>
        <tissue evidence="2">Shoot tissue taken approximately 20 cm above the soil surface</tissue>
    </source>
</reference>
<accession>A0A0A9A5M8</accession>
<protein>
    <submittedName>
        <fullName evidence="2">Uncharacterized protein</fullName>
    </submittedName>
</protein>
<reference evidence="2" key="1">
    <citation type="submission" date="2014-09" db="EMBL/GenBank/DDBJ databases">
        <authorList>
            <person name="Magalhaes I.L.F."/>
            <person name="Oliveira U."/>
            <person name="Santos F.R."/>
            <person name="Vidigal T.H.D.A."/>
            <person name="Brescovit A.D."/>
            <person name="Santos A.J."/>
        </authorList>
    </citation>
    <scope>NUCLEOTIDE SEQUENCE</scope>
    <source>
        <tissue evidence="2">Shoot tissue taken approximately 20 cm above the soil surface</tissue>
    </source>
</reference>
<organism evidence="2">
    <name type="scientific">Arundo donax</name>
    <name type="common">Giant reed</name>
    <name type="synonym">Donax arundinaceus</name>
    <dbReference type="NCBI Taxonomy" id="35708"/>
    <lineage>
        <taxon>Eukaryota</taxon>
        <taxon>Viridiplantae</taxon>
        <taxon>Streptophyta</taxon>
        <taxon>Embryophyta</taxon>
        <taxon>Tracheophyta</taxon>
        <taxon>Spermatophyta</taxon>
        <taxon>Magnoliopsida</taxon>
        <taxon>Liliopsida</taxon>
        <taxon>Poales</taxon>
        <taxon>Poaceae</taxon>
        <taxon>PACMAD clade</taxon>
        <taxon>Arundinoideae</taxon>
        <taxon>Arundineae</taxon>
        <taxon>Arundo</taxon>
    </lineage>
</organism>
<dbReference type="EMBL" id="GBRH01250926">
    <property type="protein sequence ID" value="JAD46969.1"/>
    <property type="molecule type" value="Transcribed_RNA"/>
</dbReference>
<feature type="region of interest" description="Disordered" evidence="1">
    <location>
        <begin position="1"/>
        <end position="37"/>
    </location>
</feature>
<feature type="compositionally biased region" description="Polar residues" evidence="1">
    <location>
        <begin position="1"/>
        <end position="16"/>
    </location>
</feature>
<proteinExistence type="predicted"/>